<evidence type="ECO:0000313" key="9">
    <source>
        <dbReference type="EMBL" id="KIL41978.1"/>
    </source>
</evidence>
<dbReference type="EC" id="3.2.1.51" evidence="3"/>
<dbReference type="Gene3D" id="3.20.20.80">
    <property type="entry name" value="Glycosidases"/>
    <property type="match status" value="1"/>
</dbReference>
<dbReference type="EMBL" id="JXAK01000004">
    <property type="protein sequence ID" value="KIL41978.1"/>
    <property type="molecule type" value="Genomic_DNA"/>
</dbReference>
<dbReference type="Proteomes" id="UP000031967">
    <property type="component" value="Unassembled WGS sequence"/>
</dbReference>
<feature type="region of interest" description="Disordered" evidence="7">
    <location>
        <begin position="1"/>
        <end position="25"/>
    </location>
</feature>
<organism evidence="9 10">
    <name type="scientific">Gordoniibacillus kamchatkensis</name>
    <dbReference type="NCBI Taxonomy" id="1590651"/>
    <lineage>
        <taxon>Bacteria</taxon>
        <taxon>Bacillati</taxon>
        <taxon>Bacillota</taxon>
        <taxon>Bacilli</taxon>
        <taxon>Bacillales</taxon>
        <taxon>Paenibacillaceae</taxon>
        <taxon>Gordoniibacillus</taxon>
    </lineage>
</organism>
<reference evidence="9 10" key="1">
    <citation type="submission" date="2014-12" db="EMBL/GenBank/DDBJ databases">
        <title>Draft genome sequence of Paenibacillus kamchatkensis strain B-2647.</title>
        <authorList>
            <person name="Karlyshev A.V."/>
            <person name="Kudryashova E.B."/>
        </authorList>
    </citation>
    <scope>NUCLEOTIDE SEQUENCE [LARGE SCALE GENOMIC DNA]</scope>
    <source>
        <strain evidence="9 10">VKM B-2647</strain>
    </source>
</reference>
<feature type="compositionally biased region" description="Basic and acidic residues" evidence="7">
    <location>
        <begin position="1"/>
        <end position="14"/>
    </location>
</feature>
<accession>A0ABR5AM75</accession>
<comment type="caution">
    <text evidence="9">The sequence shown here is derived from an EMBL/GenBank/DDBJ whole genome shotgun (WGS) entry which is preliminary data.</text>
</comment>
<comment type="similarity">
    <text evidence="2">Belongs to the glycosyl hydrolase 29 family.</text>
</comment>
<dbReference type="InterPro" id="IPR000933">
    <property type="entry name" value="Glyco_hydro_29"/>
</dbReference>
<name>A0ABR5AM75_9BACL</name>
<dbReference type="SMART" id="SM00812">
    <property type="entry name" value="Alpha_L_fucos"/>
    <property type="match status" value="1"/>
</dbReference>
<evidence type="ECO:0000256" key="2">
    <source>
        <dbReference type="ARBA" id="ARBA00007951"/>
    </source>
</evidence>
<dbReference type="Gene3D" id="2.60.40.1180">
    <property type="entry name" value="Golgi alpha-mannosidase II"/>
    <property type="match status" value="1"/>
</dbReference>
<dbReference type="InterPro" id="IPR017853">
    <property type="entry name" value="GH"/>
</dbReference>
<dbReference type="InterPro" id="IPR057739">
    <property type="entry name" value="Glyco_hydro_29_N"/>
</dbReference>
<evidence type="ECO:0000259" key="8">
    <source>
        <dbReference type="Pfam" id="PF01120"/>
    </source>
</evidence>
<gene>
    <name evidence="9" type="ORF">SD70_03700</name>
</gene>
<evidence type="ECO:0000256" key="7">
    <source>
        <dbReference type="SAM" id="MobiDB-lite"/>
    </source>
</evidence>
<keyword evidence="4" id="KW-0732">Signal</keyword>
<evidence type="ECO:0000256" key="1">
    <source>
        <dbReference type="ARBA" id="ARBA00004071"/>
    </source>
</evidence>
<keyword evidence="10" id="KW-1185">Reference proteome</keyword>
<dbReference type="Pfam" id="PF01120">
    <property type="entry name" value="Alpha_L_fucos"/>
    <property type="match status" value="1"/>
</dbReference>
<sequence>MSENKPAEQERETAVEQGVHNYSSEEKWVKPDNPLLLERLEWFKDQKLGLMMHWGPYSQLGLVESWALSDKDEEWSRNEIDWDIDAEELKRQYFALNKTFNPLRFQPDLWAELAAGNGFKYLNFTTKHHDGFCMWDTRTTDYRITGPDCPFHTHKYADITKQLFNAFRAKGLGISAYFSKADWHTPYYWAPGMRPGTLTTRGPTYDPKEYPWLWEQFVQFTHRQIMELITNYGRIDVLWLDAGWVNDYRDQNIRVGEVVEKARRIQPWLLSADRTVGGPYENLITPEQTVPGRALHVPWESCITMGSAFSFRYEDNYKSVRTLIHLLVEIVAKGGNLALNVGPQPDGRISKTAISRIEGMGAWLKVHGEAIYGTRICEPYSAGSVHFTEKSGTIYALNLYKDENEPVPEELHLPIRSDVSRIDLVGGQEMLQYRRTEDGIAVRIPDKERQGPAPIAHVFRLK</sequence>
<comment type="function">
    <text evidence="1">Alpha-L-fucosidase is responsible for hydrolyzing the alpha-1,6-linked fucose joined to the reducing-end N-acetylglucosamine of the carbohydrate moieties of glycoproteins.</text>
</comment>
<dbReference type="PRINTS" id="PR00741">
    <property type="entry name" value="GLHYDRLASE29"/>
</dbReference>
<evidence type="ECO:0000256" key="4">
    <source>
        <dbReference type="ARBA" id="ARBA00022729"/>
    </source>
</evidence>
<feature type="domain" description="Glycoside hydrolase family 29 N-terminal" evidence="8">
    <location>
        <begin position="40"/>
        <end position="369"/>
    </location>
</feature>
<dbReference type="PANTHER" id="PTHR10030">
    <property type="entry name" value="ALPHA-L-FUCOSIDASE"/>
    <property type="match status" value="1"/>
</dbReference>
<protein>
    <recommendedName>
        <fullName evidence="3">alpha-L-fucosidase</fullName>
        <ecNumber evidence="3">3.2.1.51</ecNumber>
    </recommendedName>
</protein>
<proteinExistence type="inferred from homology"/>
<evidence type="ECO:0000313" key="10">
    <source>
        <dbReference type="Proteomes" id="UP000031967"/>
    </source>
</evidence>
<dbReference type="PIRSF" id="PIRSF001092">
    <property type="entry name" value="Alpha-L-fucosidase"/>
    <property type="match status" value="1"/>
</dbReference>
<dbReference type="InterPro" id="IPR016286">
    <property type="entry name" value="FUC_metazoa-typ"/>
</dbReference>
<keyword evidence="6" id="KW-0326">Glycosidase</keyword>
<dbReference type="InterPro" id="IPR013780">
    <property type="entry name" value="Glyco_hydro_b"/>
</dbReference>
<keyword evidence="5" id="KW-0378">Hydrolase</keyword>
<evidence type="ECO:0000256" key="3">
    <source>
        <dbReference type="ARBA" id="ARBA00012662"/>
    </source>
</evidence>
<dbReference type="SUPFAM" id="SSF51445">
    <property type="entry name" value="(Trans)glycosidases"/>
    <property type="match status" value="1"/>
</dbReference>
<evidence type="ECO:0000256" key="6">
    <source>
        <dbReference type="ARBA" id="ARBA00023295"/>
    </source>
</evidence>
<dbReference type="RefSeq" id="WP_041045763.1">
    <property type="nucleotide sequence ID" value="NZ_JXAK01000004.1"/>
</dbReference>
<evidence type="ECO:0000256" key="5">
    <source>
        <dbReference type="ARBA" id="ARBA00022801"/>
    </source>
</evidence>
<dbReference type="PANTHER" id="PTHR10030:SF37">
    <property type="entry name" value="ALPHA-L-FUCOSIDASE-RELATED"/>
    <property type="match status" value="1"/>
</dbReference>